<accession>A0ABQ5R359</accession>
<organism evidence="2 3">
    <name type="scientific">Phytohabitans aurantiacus</name>
    <dbReference type="NCBI Taxonomy" id="3016789"/>
    <lineage>
        <taxon>Bacteria</taxon>
        <taxon>Bacillati</taxon>
        <taxon>Actinomycetota</taxon>
        <taxon>Actinomycetes</taxon>
        <taxon>Micromonosporales</taxon>
        <taxon>Micromonosporaceae</taxon>
    </lineage>
</organism>
<reference evidence="2" key="1">
    <citation type="submission" date="2022-12" db="EMBL/GenBank/DDBJ databases">
        <title>New Phytohabitans aurantiacus sp. RD004123 nov., an actinomycete isolated from soil.</title>
        <authorList>
            <person name="Triningsih D.W."/>
            <person name="Harunari E."/>
            <person name="Igarashi Y."/>
        </authorList>
    </citation>
    <scope>NUCLEOTIDE SEQUENCE</scope>
    <source>
        <strain evidence="2">RD004123</strain>
    </source>
</reference>
<feature type="transmembrane region" description="Helical" evidence="1">
    <location>
        <begin position="6"/>
        <end position="26"/>
    </location>
</feature>
<evidence type="ECO:0000256" key="1">
    <source>
        <dbReference type="SAM" id="Phobius"/>
    </source>
</evidence>
<keyword evidence="3" id="KW-1185">Reference proteome</keyword>
<gene>
    <name evidence="2" type="ORF">Pa4123_56710</name>
</gene>
<evidence type="ECO:0000313" key="2">
    <source>
        <dbReference type="EMBL" id="GLI00395.1"/>
    </source>
</evidence>
<keyword evidence="1" id="KW-0472">Membrane</keyword>
<dbReference type="EMBL" id="BSDI01000032">
    <property type="protein sequence ID" value="GLI00395.1"/>
    <property type="molecule type" value="Genomic_DNA"/>
</dbReference>
<protein>
    <submittedName>
        <fullName evidence="2">Uncharacterized protein</fullName>
    </submittedName>
</protein>
<keyword evidence="1" id="KW-1133">Transmembrane helix</keyword>
<feature type="transmembrane region" description="Helical" evidence="1">
    <location>
        <begin position="53"/>
        <end position="70"/>
    </location>
</feature>
<sequence length="72" mass="7983">MSLTRAVAIGGFVLAMGLFVAVEWAARREGSRIPTLGDVCGAVMRAEVGRVPVGRIVLLVFWWWIGWHFLAR</sequence>
<dbReference type="Pfam" id="PF19684">
    <property type="entry name" value="DUF6186"/>
    <property type="match status" value="1"/>
</dbReference>
<comment type="caution">
    <text evidence="2">The sequence shown here is derived from an EMBL/GenBank/DDBJ whole genome shotgun (WGS) entry which is preliminary data.</text>
</comment>
<evidence type="ECO:0000313" key="3">
    <source>
        <dbReference type="Proteomes" id="UP001144280"/>
    </source>
</evidence>
<dbReference type="Proteomes" id="UP001144280">
    <property type="component" value="Unassembled WGS sequence"/>
</dbReference>
<proteinExistence type="predicted"/>
<keyword evidence="1" id="KW-0812">Transmembrane</keyword>
<name>A0ABQ5R359_9ACTN</name>
<dbReference type="InterPro" id="IPR046177">
    <property type="entry name" value="DUF6186"/>
</dbReference>